<dbReference type="OrthoDB" id="7357196at2759"/>
<dbReference type="PROSITE" id="PS51212">
    <property type="entry name" value="WSC"/>
    <property type="match status" value="2"/>
</dbReference>
<dbReference type="SUPFAM" id="SSF56436">
    <property type="entry name" value="C-type lectin-like"/>
    <property type="match status" value="3"/>
</dbReference>
<dbReference type="InterPro" id="IPR051589">
    <property type="entry name" value="Sialate-O-sulfotransferase"/>
</dbReference>
<dbReference type="InterPro" id="IPR016187">
    <property type="entry name" value="CTDL_fold"/>
</dbReference>
<accession>A0A814GIH8</accession>
<name>A0A814GIH8_ADIRI</name>
<evidence type="ECO:0000256" key="2">
    <source>
        <dbReference type="SAM" id="Phobius"/>
    </source>
</evidence>
<feature type="transmembrane region" description="Helical" evidence="2">
    <location>
        <begin position="1214"/>
        <end position="1233"/>
    </location>
</feature>
<feature type="domain" description="WSC" evidence="4">
    <location>
        <begin position="587"/>
        <end position="683"/>
    </location>
</feature>
<evidence type="ECO:0000256" key="1">
    <source>
        <dbReference type="ARBA" id="ARBA00022737"/>
    </source>
</evidence>
<keyword evidence="2" id="KW-1133">Transmembrane helix</keyword>
<dbReference type="PANTHER" id="PTHR45964">
    <property type="entry name" value="WSCD FAMILY MEMBER CG9164"/>
    <property type="match status" value="1"/>
</dbReference>
<organism evidence="5 6">
    <name type="scientific">Adineta ricciae</name>
    <name type="common">Rotifer</name>
    <dbReference type="NCBI Taxonomy" id="249248"/>
    <lineage>
        <taxon>Eukaryota</taxon>
        <taxon>Metazoa</taxon>
        <taxon>Spiralia</taxon>
        <taxon>Gnathifera</taxon>
        <taxon>Rotifera</taxon>
        <taxon>Eurotatoria</taxon>
        <taxon>Bdelloidea</taxon>
        <taxon>Adinetida</taxon>
        <taxon>Adinetidae</taxon>
        <taxon>Adineta</taxon>
    </lineage>
</organism>
<dbReference type="InterPro" id="IPR016186">
    <property type="entry name" value="C-type_lectin-like/link_sf"/>
</dbReference>
<dbReference type="PANTHER" id="PTHR45964:SF5">
    <property type="entry name" value="WSCD FAMILY MEMBER CG9164"/>
    <property type="match status" value="1"/>
</dbReference>
<feature type="chain" id="PRO_5032405186" description="WSC domain-containing protein" evidence="3">
    <location>
        <begin position="22"/>
        <end position="1276"/>
    </location>
</feature>
<dbReference type="Proteomes" id="UP000663852">
    <property type="component" value="Unassembled WGS sequence"/>
</dbReference>
<sequence>MTLSQNLFLLIIFSTYPAIHASYHYVGCYTQVFYDSFFHSSYMEPLLCFRLCDTPIVYLQKTICRCSGGGFMHYNRQNDDRCLIPCPKTIDSKHLSNNTCGGLRTYSVYSEQGFYSRHGHLFNYQIKFSSCESWAKQGIYDTIVINLNEQPIISSLNKLEQCAAVCLDRNITTKSIAFNNDENQCVCIMKWQIGTTVKRDLFVKTLSNHSCDYHCSNSINGSIGEQKFQCGSTIDKQIWAIYDIHGTCPSDFIYIKELNKCMNTFEFSWNSCSPPSISYIYNGNITWDVFLQIVERLGLKNSKVAVHFTQDIVIDSSLLCAKSSIVDTSSLWSSQSFTYSTSSGLTKRYILEKGCLVNENTQQTFSYRYANYLCVAEPLNQYTTSYDIRDSLYSFINEEPEENFCPPQWLDLNGRCYRMSSERKSIQDAKSSCIALSKTTTTQNSALIVQPENNDTDDDDGLDDQLNFTPKGDIVQYTSPWQARLGFFLLDKIPDADEQWSDQIATQKFNVYYEDLALFAIDAVSNQDFQMISPIENNAVNITDDSCIVLSRTEVKPEERPVLKATVMSNCSIPRHVLCETKTLIVDRFQKSCFRKPVLMDLPALISNHLTHELCLTICEELQTTLVIIHINKCYCLNDYALRPMNFTNDLSKYQRTSCGQLCSGNRHEQCGDNDTIVVFDISQSRRAYSYYPTTFKPYLDFSYDSCVHMSSFDPNRSYKFTFNDSLDLHPRHCLEFCTINQQKYALINSNQCFCMNMPAKHYNNKHLLPKQHCSQECSSNYFYTCGNPTSSTIYSVYTRQQKCRHGNDIFNLNQVSTCFSLGFEMAQNREQCVYGHYSTRTYSYESARSNCDSLGSSLVKINDVLELQDLLPRSMVYTHVFLWNQLANVQASALLNFSKYFWLDRTTDKASDPIDSSRLLLTKCSQSPPTTDGNCFALSLKKTPSISELCVIESDECTSKSATPICVNDQSKLNYTSNIHPWKNDNSTVIATNISMDYSCDDNQKDYHFIDEYCYKITFHETTWSEAKSTCEKENAIVFVPETHITLSLIRSLFIRRTNYIASGYAHVGVKYDTQNRTVIESNINNKKVVEVIPDSNAIYDLCEKTFHERYTALMSSTTTSSNEREQMKTKQMGCAYVDLLSDTMPLIRCDEIPCDRIATVICQKLPIVKQNLVKVKREEIPTFAEIGSRSGSLPSQMSSLSWDNSKSVLRDFAPILCILALLCIFLLLGLINMLHNHNLLPFVSYVTRRQNINLAYTPLTLTSEFDVDCDEILT</sequence>
<evidence type="ECO:0000259" key="4">
    <source>
        <dbReference type="PROSITE" id="PS51212"/>
    </source>
</evidence>
<feature type="signal peptide" evidence="3">
    <location>
        <begin position="1"/>
        <end position="21"/>
    </location>
</feature>
<dbReference type="InterPro" id="IPR002889">
    <property type="entry name" value="WSC_carb-bd"/>
</dbReference>
<keyword evidence="2" id="KW-0472">Membrane</keyword>
<proteinExistence type="predicted"/>
<evidence type="ECO:0000256" key="3">
    <source>
        <dbReference type="SAM" id="SignalP"/>
    </source>
</evidence>
<keyword evidence="3" id="KW-0732">Signal</keyword>
<gene>
    <name evidence="5" type="ORF">EDS130_LOCUS14674</name>
</gene>
<keyword evidence="2" id="KW-0812">Transmembrane</keyword>
<protein>
    <recommendedName>
        <fullName evidence="4">WSC domain-containing protein</fullName>
    </recommendedName>
</protein>
<reference evidence="5" key="1">
    <citation type="submission" date="2021-02" db="EMBL/GenBank/DDBJ databases">
        <authorList>
            <person name="Nowell W R."/>
        </authorList>
    </citation>
    <scope>NUCLEOTIDE SEQUENCE</scope>
</reference>
<feature type="domain" description="WSC" evidence="4">
    <location>
        <begin position="701"/>
        <end position="801"/>
    </location>
</feature>
<evidence type="ECO:0000313" key="5">
    <source>
        <dbReference type="EMBL" id="CAF0996814.1"/>
    </source>
</evidence>
<keyword evidence="1" id="KW-0677">Repeat</keyword>
<dbReference type="EMBL" id="CAJNOJ010000060">
    <property type="protein sequence ID" value="CAF0996814.1"/>
    <property type="molecule type" value="Genomic_DNA"/>
</dbReference>
<dbReference type="AlphaFoldDB" id="A0A814GIH8"/>
<evidence type="ECO:0000313" key="6">
    <source>
        <dbReference type="Proteomes" id="UP000663852"/>
    </source>
</evidence>
<dbReference type="Gene3D" id="3.10.100.10">
    <property type="entry name" value="Mannose-Binding Protein A, subunit A"/>
    <property type="match status" value="3"/>
</dbReference>
<comment type="caution">
    <text evidence="5">The sequence shown here is derived from an EMBL/GenBank/DDBJ whole genome shotgun (WGS) entry which is preliminary data.</text>
</comment>